<dbReference type="AlphaFoldDB" id="A0A6A6W3Z1"/>
<evidence type="ECO:0000256" key="1">
    <source>
        <dbReference type="SAM" id="MobiDB-lite"/>
    </source>
</evidence>
<accession>A0A6A6W3Z1</accession>
<dbReference type="RefSeq" id="XP_033598728.1">
    <property type="nucleotide sequence ID" value="XM_033748715.1"/>
</dbReference>
<feature type="region of interest" description="Disordered" evidence="1">
    <location>
        <begin position="199"/>
        <end position="275"/>
    </location>
</feature>
<reference evidence="2" key="1">
    <citation type="journal article" date="2020" name="Stud. Mycol.">
        <title>101 Dothideomycetes genomes: a test case for predicting lifestyles and emergence of pathogens.</title>
        <authorList>
            <person name="Haridas S."/>
            <person name="Albert R."/>
            <person name="Binder M."/>
            <person name="Bloem J."/>
            <person name="Labutti K."/>
            <person name="Salamov A."/>
            <person name="Andreopoulos B."/>
            <person name="Baker S."/>
            <person name="Barry K."/>
            <person name="Bills G."/>
            <person name="Bluhm B."/>
            <person name="Cannon C."/>
            <person name="Castanera R."/>
            <person name="Culley D."/>
            <person name="Daum C."/>
            <person name="Ezra D."/>
            <person name="Gonzalez J."/>
            <person name="Henrissat B."/>
            <person name="Kuo A."/>
            <person name="Liang C."/>
            <person name="Lipzen A."/>
            <person name="Lutzoni F."/>
            <person name="Magnuson J."/>
            <person name="Mondo S."/>
            <person name="Nolan M."/>
            <person name="Ohm R."/>
            <person name="Pangilinan J."/>
            <person name="Park H.-J."/>
            <person name="Ramirez L."/>
            <person name="Alfaro M."/>
            <person name="Sun H."/>
            <person name="Tritt A."/>
            <person name="Yoshinaga Y."/>
            <person name="Zwiers L.-H."/>
            <person name="Turgeon B."/>
            <person name="Goodwin S."/>
            <person name="Spatafora J."/>
            <person name="Crous P."/>
            <person name="Grigoriev I."/>
        </authorList>
    </citation>
    <scope>NUCLEOTIDE SEQUENCE</scope>
    <source>
        <strain evidence="2">CBS 121739</strain>
    </source>
</reference>
<dbReference type="Proteomes" id="UP000799437">
    <property type="component" value="Unassembled WGS sequence"/>
</dbReference>
<evidence type="ECO:0000313" key="2">
    <source>
        <dbReference type="EMBL" id="KAF2756277.1"/>
    </source>
</evidence>
<proteinExistence type="predicted"/>
<organism evidence="2 3">
    <name type="scientific">Pseudovirgaria hyperparasitica</name>
    <dbReference type="NCBI Taxonomy" id="470096"/>
    <lineage>
        <taxon>Eukaryota</taxon>
        <taxon>Fungi</taxon>
        <taxon>Dikarya</taxon>
        <taxon>Ascomycota</taxon>
        <taxon>Pezizomycotina</taxon>
        <taxon>Dothideomycetes</taxon>
        <taxon>Dothideomycetes incertae sedis</taxon>
        <taxon>Acrospermales</taxon>
        <taxon>Acrospermaceae</taxon>
        <taxon>Pseudovirgaria</taxon>
    </lineage>
</organism>
<dbReference type="EMBL" id="ML996576">
    <property type="protein sequence ID" value="KAF2756277.1"/>
    <property type="molecule type" value="Genomic_DNA"/>
</dbReference>
<feature type="compositionally biased region" description="Gly residues" evidence="1">
    <location>
        <begin position="240"/>
        <end position="265"/>
    </location>
</feature>
<dbReference type="GeneID" id="54489769"/>
<sequence length="275" mass="30819">MCWITLSGPNAPRVYTSDHDTDIEKLADDNVSNNDDEESLLPNARCVDLDYSVSVDPYTPDLYTSTYHRHRHRYSHHHNHHHPHLHPHLRHRHPRLHPHLPHLHLPHLHPHLYYDHQHYYNGDDGDDDGDEANEPVYRIAVPAGATATVPRYKSKSKERRVRRVVAGSDRASRPVKKAMVDVEKRVRFADDVVEVGGGGGDGEVRIQGSGGGGDARVEERRPRRVPRRVKGRENLVAGRAGAGGGGWRWERGGTGQGAGRKGGSGYPPFGPVEDW</sequence>
<protein>
    <submittedName>
        <fullName evidence="2">Uncharacterized protein</fullName>
    </submittedName>
</protein>
<gene>
    <name evidence="2" type="ORF">EJ05DRAFT_518992</name>
</gene>
<name>A0A6A6W3Z1_9PEZI</name>
<keyword evidence="3" id="KW-1185">Reference proteome</keyword>
<evidence type="ECO:0000313" key="3">
    <source>
        <dbReference type="Proteomes" id="UP000799437"/>
    </source>
</evidence>